<dbReference type="InterPro" id="IPR052897">
    <property type="entry name" value="Sec-Metab_Biosynth_Hydrolase"/>
</dbReference>
<name>A0A4P7NMJ0_PYROR</name>
<feature type="domain" description="AB hydrolase-1" evidence="2">
    <location>
        <begin position="29"/>
        <end position="262"/>
    </location>
</feature>
<dbReference type="SUPFAM" id="SSF53474">
    <property type="entry name" value="alpha/beta-Hydrolases"/>
    <property type="match status" value="1"/>
</dbReference>
<dbReference type="Pfam" id="PF12697">
    <property type="entry name" value="Abhydrolase_6"/>
    <property type="match status" value="1"/>
</dbReference>
<protein>
    <recommendedName>
        <fullName evidence="2">AB hydrolase-1 domain-containing protein</fullName>
    </recommendedName>
</protein>
<dbReference type="Gene3D" id="3.40.50.1820">
    <property type="entry name" value="alpha/beta hydrolase"/>
    <property type="match status" value="1"/>
</dbReference>
<accession>A0A4P7NMJ0</accession>
<evidence type="ECO:0000313" key="4">
    <source>
        <dbReference type="Proteomes" id="UP000294847"/>
    </source>
</evidence>
<dbReference type="PANTHER" id="PTHR37017">
    <property type="entry name" value="AB HYDROLASE-1 DOMAIN-CONTAINING PROTEIN-RELATED"/>
    <property type="match status" value="1"/>
</dbReference>
<dbReference type="InterPro" id="IPR000073">
    <property type="entry name" value="AB_hydrolase_1"/>
</dbReference>
<dbReference type="AlphaFoldDB" id="A0A4P7NMJ0"/>
<gene>
    <name evidence="3" type="ORF">PoMZ_05137</name>
</gene>
<evidence type="ECO:0000259" key="2">
    <source>
        <dbReference type="Pfam" id="PF12697"/>
    </source>
</evidence>
<organism evidence="3 4">
    <name type="scientific">Pyricularia oryzae</name>
    <name type="common">Rice blast fungus</name>
    <name type="synonym">Magnaporthe oryzae</name>
    <dbReference type="NCBI Taxonomy" id="318829"/>
    <lineage>
        <taxon>Eukaryota</taxon>
        <taxon>Fungi</taxon>
        <taxon>Dikarya</taxon>
        <taxon>Ascomycota</taxon>
        <taxon>Pezizomycotina</taxon>
        <taxon>Sordariomycetes</taxon>
        <taxon>Sordariomycetidae</taxon>
        <taxon>Magnaporthales</taxon>
        <taxon>Pyriculariaceae</taxon>
        <taxon>Pyricularia</taxon>
    </lineage>
</organism>
<dbReference type="Proteomes" id="UP000294847">
    <property type="component" value="Chromosome 6"/>
</dbReference>
<dbReference type="InterPro" id="IPR029058">
    <property type="entry name" value="AB_hydrolase_fold"/>
</dbReference>
<proteinExistence type="predicted"/>
<reference evidence="3 4" key="1">
    <citation type="journal article" date="2019" name="Mol. Biol. Evol.">
        <title>Blast fungal genomes show frequent chromosomal changes, gene gains and losses, and effector gene turnover.</title>
        <authorList>
            <person name="Gomez Luciano L.B."/>
            <person name="Jason Tsai I."/>
            <person name="Chuma I."/>
            <person name="Tosa Y."/>
            <person name="Chen Y.H."/>
            <person name="Li J.Y."/>
            <person name="Li M.Y."/>
            <person name="Jade Lu M.Y."/>
            <person name="Nakayashiki H."/>
            <person name="Li W.H."/>
        </authorList>
    </citation>
    <scope>NUCLEOTIDE SEQUENCE [LARGE SCALE GENOMIC DNA]</scope>
    <source>
        <strain evidence="3">MZ5-1-6</strain>
    </source>
</reference>
<dbReference type="EMBL" id="CP034209">
    <property type="protein sequence ID" value="QBZ63455.1"/>
    <property type="molecule type" value="Genomic_DNA"/>
</dbReference>
<sequence>MHLPRLLLAAAATTMASPTAVPPAPRPAVVLTPGAWHGPWAFDLVRPELSALGLSSSAVTLPTVGATDPEVGVVEDAAAARAEVLSQLDAPGERDVVLVGHSYGGIVISNAVEGLSLADRKAAGKKNGVIGVLYLTAFAIPPGTSLRDGTGATLPEWWNVTGGFFSPINPAHIFYNDVTDPALVASSVAQLKPMPFRMVTDKTGFAPWDSGFSVGYIHAALDNAIAPEVQNAMASAFPADSYVATLNASHSPFLSQPKNTADKINEAVLHFVSKKTA</sequence>
<feature type="signal peptide" evidence="1">
    <location>
        <begin position="1"/>
        <end position="16"/>
    </location>
</feature>
<evidence type="ECO:0000256" key="1">
    <source>
        <dbReference type="SAM" id="SignalP"/>
    </source>
</evidence>
<evidence type="ECO:0000313" key="3">
    <source>
        <dbReference type="EMBL" id="QBZ63455.1"/>
    </source>
</evidence>
<keyword evidence="1" id="KW-0732">Signal</keyword>
<feature type="chain" id="PRO_5020332624" description="AB hydrolase-1 domain-containing protein" evidence="1">
    <location>
        <begin position="17"/>
        <end position="277"/>
    </location>
</feature>
<dbReference type="PANTHER" id="PTHR37017:SF11">
    <property type="entry name" value="ESTERASE_LIPASE_THIOESTERASE DOMAIN-CONTAINING PROTEIN"/>
    <property type="match status" value="1"/>
</dbReference>